<dbReference type="OrthoDB" id="625231at2759"/>
<dbReference type="Proteomes" id="UP000321947">
    <property type="component" value="Unassembled WGS sequence"/>
</dbReference>
<organism evidence="3 5">
    <name type="scientific">Cucumis melo var. makuwa</name>
    <name type="common">Oriental melon</name>
    <dbReference type="NCBI Taxonomy" id="1194695"/>
    <lineage>
        <taxon>Eukaryota</taxon>
        <taxon>Viridiplantae</taxon>
        <taxon>Streptophyta</taxon>
        <taxon>Embryophyta</taxon>
        <taxon>Tracheophyta</taxon>
        <taxon>Spermatophyta</taxon>
        <taxon>Magnoliopsida</taxon>
        <taxon>eudicotyledons</taxon>
        <taxon>Gunneridae</taxon>
        <taxon>Pentapetalae</taxon>
        <taxon>rosids</taxon>
        <taxon>fabids</taxon>
        <taxon>Cucurbitales</taxon>
        <taxon>Cucurbitaceae</taxon>
        <taxon>Benincaseae</taxon>
        <taxon>Cucumis</taxon>
    </lineage>
</organism>
<comment type="caution">
    <text evidence="3">The sequence shown here is derived from an EMBL/GenBank/DDBJ whole genome shotgun (WGS) entry which is preliminary data.</text>
</comment>
<reference evidence="4 5" key="1">
    <citation type="submission" date="2019-08" db="EMBL/GenBank/DDBJ databases">
        <title>Draft genome sequences of two oriental melons (Cucumis melo L. var makuwa).</title>
        <authorList>
            <person name="Kwon S.-Y."/>
        </authorList>
    </citation>
    <scope>NUCLEOTIDE SEQUENCE [LARGE SCALE GENOMIC DNA]</scope>
    <source>
        <strain evidence="5">cv. Chang Bougi</strain>
        <strain evidence="4">cv. SW 3</strain>
        <tissue evidence="3">Leaf</tissue>
    </source>
</reference>
<dbReference type="AlphaFoldDB" id="A0A5D3CPE1"/>
<comment type="similarity">
    <text evidence="1">Belongs to the ARG7 family.</text>
</comment>
<dbReference type="STRING" id="1194695.A0A5D3CPE1"/>
<gene>
    <name evidence="3" type="ORF">E5676_scaffold106G001200</name>
    <name evidence="2" type="ORF">E6C27_scaffold76G00370</name>
</gene>
<evidence type="ECO:0000256" key="1">
    <source>
        <dbReference type="ARBA" id="ARBA00006974"/>
    </source>
</evidence>
<accession>A0A5D3CPE1</accession>
<evidence type="ECO:0000313" key="5">
    <source>
        <dbReference type="Proteomes" id="UP000321947"/>
    </source>
</evidence>
<evidence type="ECO:0000313" key="2">
    <source>
        <dbReference type="EMBL" id="KAA0049693.1"/>
    </source>
</evidence>
<dbReference type="EMBL" id="SSTD01010321">
    <property type="protein sequence ID" value="TYK12179.1"/>
    <property type="molecule type" value="Genomic_DNA"/>
</dbReference>
<evidence type="ECO:0000313" key="4">
    <source>
        <dbReference type="Proteomes" id="UP000321393"/>
    </source>
</evidence>
<proteinExistence type="inferred from homology"/>
<dbReference type="GO" id="GO:0009733">
    <property type="term" value="P:response to auxin"/>
    <property type="evidence" value="ECO:0007669"/>
    <property type="project" value="InterPro"/>
</dbReference>
<dbReference type="Pfam" id="PF02519">
    <property type="entry name" value="Auxin_inducible"/>
    <property type="match status" value="2"/>
</dbReference>
<sequence length="210" mass="24090">MGFRLPRIVTAKQSLHQSSSTENRASTKAVDVPKGYFAVYIGEEQKKRFFIPLSYLNQPSFQDLLSQVEEEFGYNHPMGGITIPCNEAYFLNLTRIYIFFNNIQDRERQATAIRLPRIIQVKKNFRRVASKSAESSLVSNKVSKGYIPVYVGEERRERYAVPLSYLNEPSFQKLLRKAEEEFGYDHPMGGLTIPCREKAFAGLTSFLAEN</sequence>
<evidence type="ECO:0000313" key="3">
    <source>
        <dbReference type="EMBL" id="TYK12179.1"/>
    </source>
</evidence>
<name>A0A5D3CPE1_CUCMM</name>
<protein>
    <submittedName>
        <fullName evidence="3">Auxin-responsive protein SAUR21-like</fullName>
    </submittedName>
</protein>
<dbReference type="PANTHER" id="PTHR31929">
    <property type="entry name" value="SAUR-LIKE AUXIN-RESPONSIVE PROTEIN FAMILY-RELATED"/>
    <property type="match status" value="1"/>
</dbReference>
<dbReference type="InterPro" id="IPR003676">
    <property type="entry name" value="SAUR_fam"/>
</dbReference>
<dbReference type="Proteomes" id="UP000321393">
    <property type="component" value="Unassembled WGS sequence"/>
</dbReference>
<dbReference type="EMBL" id="SSTE01012063">
    <property type="protein sequence ID" value="KAA0049693.1"/>
    <property type="molecule type" value="Genomic_DNA"/>
</dbReference>